<organism evidence="2">
    <name type="scientific">marine metagenome</name>
    <dbReference type="NCBI Taxonomy" id="408172"/>
    <lineage>
        <taxon>unclassified sequences</taxon>
        <taxon>metagenomes</taxon>
        <taxon>ecological metagenomes</taxon>
    </lineage>
</organism>
<sequence>YSLIFYEKLYGDKAMQRNSPSISFLGSNRILQISPKDAKRLGIQENTNVRLDVNDESVILKAIIDKDIEVGTLAIPINRRGVNHFARYLNGKIEKVSEGEMLNVN</sequence>
<dbReference type="GO" id="GO:0043546">
    <property type="term" value="F:molybdopterin cofactor binding"/>
    <property type="evidence" value="ECO:0007669"/>
    <property type="project" value="InterPro"/>
</dbReference>
<dbReference type="SUPFAM" id="SSF50692">
    <property type="entry name" value="ADC-like"/>
    <property type="match status" value="1"/>
</dbReference>
<dbReference type="AlphaFoldDB" id="A0A382GSC3"/>
<accession>A0A382GSC3</accession>
<dbReference type="Pfam" id="PF01568">
    <property type="entry name" value="Molydop_binding"/>
    <property type="match status" value="1"/>
</dbReference>
<dbReference type="InterPro" id="IPR009010">
    <property type="entry name" value="Asp_de-COase-like_dom_sf"/>
</dbReference>
<feature type="non-terminal residue" evidence="2">
    <location>
        <position position="1"/>
    </location>
</feature>
<evidence type="ECO:0000313" key="2">
    <source>
        <dbReference type="EMBL" id="SVB77473.1"/>
    </source>
</evidence>
<dbReference type="InterPro" id="IPR006657">
    <property type="entry name" value="MoPterin_dinucl-bd_dom"/>
</dbReference>
<dbReference type="GO" id="GO:0016491">
    <property type="term" value="F:oxidoreductase activity"/>
    <property type="evidence" value="ECO:0007669"/>
    <property type="project" value="InterPro"/>
</dbReference>
<protein>
    <recommendedName>
        <fullName evidence="1">Molybdopterin dinucleotide-binding domain-containing protein</fullName>
    </recommendedName>
</protein>
<feature type="domain" description="Molybdopterin dinucleotide-binding" evidence="1">
    <location>
        <begin position="15"/>
        <end position="81"/>
    </location>
</feature>
<gene>
    <name evidence="2" type="ORF">METZ01_LOCUS230327</name>
</gene>
<dbReference type="EMBL" id="UINC01056897">
    <property type="protein sequence ID" value="SVB77473.1"/>
    <property type="molecule type" value="Genomic_DNA"/>
</dbReference>
<proteinExistence type="predicted"/>
<dbReference type="Gene3D" id="2.40.40.20">
    <property type="match status" value="1"/>
</dbReference>
<evidence type="ECO:0000259" key="1">
    <source>
        <dbReference type="Pfam" id="PF01568"/>
    </source>
</evidence>
<reference evidence="2" key="1">
    <citation type="submission" date="2018-05" db="EMBL/GenBank/DDBJ databases">
        <authorList>
            <person name="Lanie J.A."/>
            <person name="Ng W.-L."/>
            <person name="Kazmierczak K.M."/>
            <person name="Andrzejewski T.M."/>
            <person name="Davidsen T.M."/>
            <person name="Wayne K.J."/>
            <person name="Tettelin H."/>
            <person name="Glass J.I."/>
            <person name="Rusch D."/>
            <person name="Podicherti R."/>
            <person name="Tsui H.-C.T."/>
            <person name="Winkler M.E."/>
        </authorList>
    </citation>
    <scope>NUCLEOTIDE SEQUENCE</scope>
</reference>
<name>A0A382GSC3_9ZZZZ</name>